<dbReference type="AlphaFoldDB" id="A0AA86NYN8"/>
<evidence type="ECO:0000313" key="2">
    <source>
        <dbReference type="EMBL" id="CAI9928439.1"/>
    </source>
</evidence>
<organism evidence="2">
    <name type="scientific">Hexamita inflata</name>
    <dbReference type="NCBI Taxonomy" id="28002"/>
    <lineage>
        <taxon>Eukaryota</taxon>
        <taxon>Metamonada</taxon>
        <taxon>Diplomonadida</taxon>
        <taxon>Hexamitidae</taxon>
        <taxon>Hexamitinae</taxon>
        <taxon>Hexamita</taxon>
    </lineage>
</organism>
<proteinExistence type="predicted"/>
<dbReference type="Proteomes" id="UP001642409">
    <property type="component" value="Unassembled WGS sequence"/>
</dbReference>
<evidence type="ECO:0000313" key="3">
    <source>
        <dbReference type="EMBL" id="CAI9954884.1"/>
    </source>
</evidence>
<gene>
    <name evidence="2" type="ORF">HINF_LOCUS16084</name>
    <name evidence="3" type="ORF">HINF_LOCUS42529</name>
    <name evidence="4" type="ORF">HINF_LOCUS46615</name>
    <name evidence="5" type="ORF">HINF_LOCUS71014</name>
</gene>
<feature type="signal peptide" evidence="1">
    <location>
        <begin position="1"/>
        <end position="23"/>
    </location>
</feature>
<keyword evidence="6" id="KW-1185">Reference proteome</keyword>
<dbReference type="EMBL" id="CATOUU010000396">
    <property type="protein sequence ID" value="CAI9928439.1"/>
    <property type="molecule type" value="Genomic_DNA"/>
</dbReference>
<accession>A0AA86NYN8</accession>
<sequence>MKHIQCLLVLYSILIQIPLQILGFEHFQILCDNLDQLCEADQNSVNQLVQKSKQFHKDTDYVFINSTSLTTAISKLQESFDQKIQFIHLQLQKDSLQAEIFDFIQPLCAKGIKLREFILDNEFYEGDNCFSRALFEKFEDLRGTTINKNQFFTFNLAGEVIEFNWGEIEPERVMSKQTVVSGPFHVLGFNYTNIYKFDFFSDVQELAFYGDQEFNNQVLCADRTVSDMSALYSQFAGRMKDEQDFCVEEYECKSGKYFKSILAPEYPPVHYYKLFLAKYTEICTKFNRVPTSLPVFDPQWSNHILFKNLFVLYELLTAPVKNILVQCQTLFNETYDCQMNLVLKFVDNKQQFVQLAEQVNKLTLMLKNEIQFILLKNQINRVEKQIQNVQNEQNIQFETIKKQNEENNVLQKTILSVLTQILGQKGAE</sequence>
<reference evidence="4 6" key="2">
    <citation type="submission" date="2024-07" db="EMBL/GenBank/DDBJ databases">
        <authorList>
            <person name="Akdeniz Z."/>
        </authorList>
    </citation>
    <scope>NUCLEOTIDE SEQUENCE [LARGE SCALE GENOMIC DNA]</scope>
</reference>
<evidence type="ECO:0000256" key="1">
    <source>
        <dbReference type="SAM" id="SignalP"/>
    </source>
</evidence>
<dbReference type="EMBL" id="CATOUU010000851">
    <property type="protein sequence ID" value="CAI9954884.1"/>
    <property type="molecule type" value="Genomic_DNA"/>
</dbReference>
<keyword evidence="1" id="KW-0732">Signal</keyword>
<evidence type="ECO:0000313" key="6">
    <source>
        <dbReference type="Proteomes" id="UP001642409"/>
    </source>
</evidence>
<reference evidence="2" key="1">
    <citation type="submission" date="2023-06" db="EMBL/GenBank/DDBJ databases">
        <authorList>
            <person name="Kurt Z."/>
        </authorList>
    </citation>
    <scope>NUCLEOTIDE SEQUENCE</scope>
</reference>
<protein>
    <submittedName>
        <fullName evidence="4">Hypothetical_protein</fullName>
    </submittedName>
</protein>
<dbReference type="EMBL" id="CAXDID020000206">
    <property type="protein sequence ID" value="CAL6055580.1"/>
    <property type="molecule type" value="Genomic_DNA"/>
</dbReference>
<evidence type="ECO:0000313" key="4">
    <source>
        <dbReference type="EMBL" id="CAL6055580.1"/>
    </source>
</evidence>
<evidence type="ECO:0000313" key="5">
    <source>
        <dbReference type="EMBL" id="CAL6101200.1"/>
    </source>
</evidence>
<dbReference type="EMBL" id="CAXDID020000540">
    <property type="protein sequence ID" value="CAL6101200.1"/>
    <property type="molecule type" value="Genomic_DNA"/>
</dbReference>
<name>A0AA86NYN8_9EUKA</name>
<comment type="caution">
    <text evidence="2">The sequence shown here is derived from an EMBL/GenBank/DDBJ whole genome shotgun (WGS) entry which is preliminary data.</text>
</comment>
<feature type="chain" id="PRO_5044704990" evidence="1">
    <location>
        <begin position="24"/>
        <end position="428"/>
    </location>
</feature>